<dbReference type="AlphaFoldDB" id="A0A2P4YAP1"/>
<dbReference type="EMBL" id="NCKW01004307">
    <property type="protein sequence ID" value="POM74873.1"/>
    <property type="molecule type" value="Genomic_DNA"/>
</dbReference>
<dbReference type="GO" id="GO:0008270">
    <property type="term" value="F:zinc ion binding"/>
    <property type="evidence" value="ECO:0007669"/>
    <property type="project" value="UniProtKB-KW"/>
</dbReference>
<feature type="domain" description="FLYWCH-type" evidence="4">
    <location>
        <begin position="17"/>
        <end position="53"/>
    </location>
</feature>
<proteinExistence type="predicted"/>
<sequence length="334" mass="37681">MEDVREPCPFKITMQWKGHAYTKAYSSGLKTTYRCSYYRSTKCKARVDVIADGSYQNAVSHTCGKTADTSPASSTEDDVAVAIEDVVDDMKAEVDALALANLALVPSKIWELIREQFTSARMVHGLTRDQVISRVYRTRNRHFGSTIYGRVEVPPLSLTKAGDATFFQFHCTYVDGEEVQPILGWGHPALIRLLSYNQTSLYIDGTFHCVPTPFYQCIVVMVHDRGSKCFVPCMYCLTTNKSEWTYWHTLHCVQAKTGMTMDVGTVSCDFERGLINAVGDQFPEADIIGCLFHFKQAVRRKMQKLHIPAEEVTGMMLRGFLDSLTVMPHDRIDP</sequence>
<keyword evidence="2" id="KW-0863">Zinc-finger</keyword>
<evidence type="ECO:0000259" key="4">
    <source>
        <dbReference type="Pfam" id="PF04500"/>
    </source>
</evidence>
<accession>A0A2P4YAP1</accession>
<evidence type="ECO:0000313" key="7">
    <source>
        <dbReference type="Proteomes" id="UP000237271"/>
    </source>
</evidence>
<dbReference type="PANTHER" id="PTHR47160">
    <property type="entry name" value="PUTATIVE-RELATED"/>
    <property type="match status" value="1"/>
</dbReference>
<dbReference type="Gene3D" id="2.20.25.240">
    <property type="match status" value="1"/>
</dbReference>
<keyword evidence="3" id="KW-0862">Zinc</keyword>
<organism evidence="6 7">
    <name type="scientific">Phytophthora palmivora</name>
    <dbReference type="NCBI Taxonomy" id="4796"/>
    <lineage>
        <taxon>Eukaryota</taxon>
        <taxon>Sar</taxon>
        <taxon>Stramenopiles</taxon>
        <taxon>Oomycota</taxon>
        <taxon>Peronosporomycetes</taxon>
        <taxon>Peronosporales</taxon>
        <taxon>Peronosporaceae</taxon>
        <taxon>Phytophthora</taxon>
    </lineage>
</organism>
<dbReference type="InterPro" id="IPR018289">
    <property type="entry name" value="MULE_transposase_dom"/>
</dbReference>
<keyword evidence="7" id="KW-1185">Reference proteome</keyword>
<reference evidence="6 7" key="1">
    <citation type="journal article" date="2017" name="Genome Biol. Evol.">
        <title>Phytophthora megakarya and P. palmivora, closely related causal agents of cacao black pod rot, underwent increases in genome sizes and gene numbers by different mechanisms.</title>
        <authorList>
            <person name="Ali S.S."/>
            <person name="Shao J."/>
            <person name="Lary D.J."/>
            <person name="Kronmiller B."/>
            <person name="Shen D."/>
            <person name="Strem M.D."/>
            <person name="Amoako-Attah I."/>
            <person name="Akrofi A.Y."/>
            <person name="Begoude B.A."/>
            <person name="Ten Hoopen G.M."/>
            <person name="Coulibaly K."/>
            <person name="Kebe B.I."/>
            <person name="Melnick R.L."/>
            <person name="Guiltinan M.J."/>
            <person name="Tyler B.M."/>
            <person name="Meinhardt L.W."/>
            <person name="Bailey B.A."/>
        </authorList>
    </citation>
    <scope>NUCLEOTIDE SEQUENCE [LARGE SCALE GENOMIC DNA]</scope>
    <source>
        <strain evidence="7">sbr112.9</strain>
    </source>
</reference>
<evidence type="ECO:0000256" key="3">
    <source>
        <dbReference type="ARBA" id="ARBA00022833"/>
    </source>
</evidence>
<evidence type="ECO:0000259" key="5">
    <source>
        <dbReference type="Pfam" id="PF10551"/>
    </source>
</evidence>
<name>A0A2P4YAP1_9STRA</name>
<evidence type="ECO:0000256" key="1">
    <source>
        <dbReference type="ARBA" id="ARBA00022723"/>
    </source>
</evidence>
<evidence type="ECO:0000313" key="6">
    <source>
        <dbReference type="EMBL" id="POM74873.1"/>
    </source>
</evidence>
<evidence type="ECO:0008006" key="8">
    <source>
        <dbReference type="Google" id="ProtNLM"/>
    </source>
</evidence>
<feature type="domain" description="MULE transposase" evidence="5">
    <location>
        <begin position="201"/>
        <end position="296"/>
    </location>
</feature>
<feature type="non-terminal residue" evidence="6">
    <location>
        <position position="334"/>
    </location>
</feature>
<dbReference type="OrthoDB" id="123611at2759"/>
<dbReference type="Pfam" id="PF04500">
    <property type="entry name" value="FLYWCH"/>
    <property type="match status" value="1"/>
</dbReference>
<dbReference type="InterPro" id="IPR007588">
    <property type="entry name" value="Znf_FLYWCH"/>
</dbReference>
<keyword evidence="1" id="KW-0479">Metal-binding</keyword>
<evidence type="ECO:0000256" key="2">
    <source>
        <dbReference type="ARBA" id="ARBA00022771"/>
    </source>
</evidence>
<comment type="caution">
    <text evidence="6">The sequence shown here is derived from an EMBL/GenBank/DDBJ whole genome shotgun (WGS) entry which is preliminary data.</text>
</comment>
<dbReference type="Pfam" id="PF10551">
    <property type="entry name" value="MULE"/>
    <property type="match status" value="1"/>
</dbReference>
<dbReference type="Proteomes" id="UP000237271">
    <property type="component" value="Unassembled WGS sequence"/>
</dbReference>
<dbReference type="PANTHER" id="PTHR47160:SF5">
    <property type="entry name" value="MULE TRANSPOSASE DOMAIN-CONTAINING PROTEIN"/>
    <property type="match status" value="1"/>
</dbReference>
<protein>
    <recommendedName>
        <fullName evidence="8">MULE transposase domain-containing protein</fullName>
    </recommendedName>
</protein>
<gene>
    <name evidence="6" type="ORF">PHPALM_8096</name>
</gene>